<keyword evidence="14" id="KW-1185">Reference proteome</keyword>
<evidence type="ECO:0000256" key="10">
    <source>
        <dbReference type="SAM" id="MobiDB-lite"/>
    </source>
</evidence>
<evidence type="ECO:0000256" key="6">
    <source>
        <dbReference type="ARBA" id="ARBA00022989"/>
    </source>
</evidence>
<feature type="transmembrane region" description="Helical" evidence="11">
    <location>
        <begin position="566"/>
        <end position="590"/>
    </location>
</feature>
<dbReference type="AlphaFoldDB" id="A0A653C2P7"/>
<feature type="domain" description="Cadherin" evidence="12">
    <location>
        <begin position="251"/>
        <end position="359"/>
    </location>
</feature>
<keyword evidence="5" id="KW-0130">Cell adhesion</keyword>
<dbReference type="PROSITE" id="PS00232">
    <property type="entry name" value="CADHERIN_1"/>
    <property type="match status" value="1"/>
</dbReference>
<proteinExistence type="predicted"/>
<evidence type="ECO:0000313" key="13">
    <source>
        <dbReference type="EMBL" id="VEN42216.1"/>
    </source>
</evidence>
<dbReference type="Gene3D" id="2.60.40.60">
    <property type="entry name" value="Cadherins"/>
    <property type="match status" value="5"/>
</dbReference>
<dbReference type="PANTHER" id="PTHR24026:SF136">
    <property type="entry name" value="PROTOCADHERIN-23"/>
    <property type="match status" value="1"/>
</dbReference>
<dbReference type="SUPFAM" id="SSF49313">
    <property type="entry name" value="Cadherin-like"/>
    <property type="match status" value="4"/>
</dbReference>
<dbReference type="PRINTS" id="PR00205">
    <property type="entry name" value="CADHERIN"/>
</dbReference>
<feature type="domain" description="Cadherin" evidence="12">
    <location>
        <begin position="457"/>
        <end position="558"/>
    </location>
</feature>
<keyword evidence="3" id="KW-0677">Repeat</keyword>
<evidence type="ECO:0000256" key="8">
    <source>
        <dbReference type="ARBA" id="ARBA00023180"/>
    </source>
</evidence>
<dbReference type="InterPro" id="IPR020894">
    <property type="entry name" value="Cadherin_CS"/>
</dbReference>
<evidence type="ECO:0000256" key="1">
    <source>
        <dbReference type="ARBA" id="ARBA00004370"/>
    </source>
</evidence>
<evidence type="ECO:0000256" key="3">
    <source>
        <dbReference type="ARBA" id="ARBA00022737"/>
    </source>
</evidence>
<feature type="compositionally biased region" description="Polar residues" evidence="10">
    <location>
        <begin position="696"/>
        <end position="705"/>
    </location>
</feature>
<dbReference type="Proteomes" id="UP000410492">
    <property type="component" value="Unassembled WGS sequence"/>
</dbReference>
<keyword evidence="8" id="KW-0325">Glycoprotein</keyword>
<keyword evidence="4 9" id="KW-0106">Calcium</keyword>
<feature type="region of interest" description="Disordered" evidence="10">
    <location>
        <begin position="595"/>
        <end position="705"/>
    </location>
</feature>
<dbReference type="FunFam" id="2.60.40.60:FF:000262">
    <property type="entry name" value="protocadherin-23 isoform X2"/>
    <property type="match status" value="1"/>
</dbReference>
<evidence type="ECO:0000256" key="9">
    <source>
        <dbReference type="PROSITE-ProRule" id="PRU00043"/>
    </source>
</evidence>
<evidence type="ECO:0000256" key="4">
    <source>
        <dbReference type="ARBA" id="ARBA00022837"/>
    </source>
</evidence>
<evidence type="ECO:0000256" key="5">
    <source>
        <dbReference type="ARBA" id="ARBA00022889"/>
    </source>
</evidence>
<evidence type="ECO:0000259" key="12">
    <source>
        <dbReference type="PROSITE" id="PS50268"/>
    </source>
</evidence>
<dbReference type="PANTHER" id="PTHR24026">
    <property type="entry name" value="FAT ATYPICAL CADHERIN-RELATED"/>
    <property type="match status" value="1"/>
</dbReference>
<evidence type="ECO:0000313" key="14">
    <source>
        <dbReference type="Proteomes" id="UP000410492"/>
    </source>
</evidence>
<dbReference type="InterPro" id="IPR015919">
    <property type="entry name" value="Cadherin-like_sf"/>
</dbReference>
<dbReference type="InterPro" id="IPR002126">
    <property type="entry name" value="Cadherin-like_dom"/>
</dbReference>
<dbReference type="GO" id="GO:0005509">
    <property type="term" value="F:calcium ion binding"/>
    <property type="evidence" value="ECO:0007669"/>
    <property type="project" value="UniProtKB-UniRule"/>
</dbReference>
<feature type="domain" description="Cadherin" evidence="12">
    <location>
        <begin position="143"/>
        <end position="250"/>
    </location>
</feature>
<feature type="domain" description="Cadherin" evidence="12">
    <location>
        <begin position="360"/>
        <end position="456"/>
    </location>
</feature>
<reference evidence="13 14" key="1">
    <citation type="submission" date="2019-01" db="EMBL/GenBank/DDBJ databases">
        <authorList>
            <person name="Sayadi A."/>
        </authorList>
    </citation>
    <scope>NUCLEOTIDE SEQUENCE [LARGE SCALE GENOMIC DNA]</scope>
</reference>
<gene>
    <name evidence="13" type="ORF">CALMAC_LOCUS5788</name>
</gene>
<dbReference type="SMART" id="SM00112">
    <property type="entry name" value="CA"/>
    <property type="match status" value="5"/>
</dbReference>
<keyword evidence="2 11" id="KW-0812">Transmembrane</keyword>
<dbReference type="GO" id="GO:0007156">
    <property type="term" value="P:homophilic cell adhesion via plasma membrane adhesion molecules"/>
    <property type="evidence" value="ECO:0007669"/>
    <property type="project" value="InterPro"/>
</dbReference>
<comment type="subcellular location">
    <subcellularLocation>
        <location evidence="1">Membrane</location>
    </subcellularLocation>
</comment>
<sequence length="719" mass="78429">MASFDWIVYAKYVIWLSSFFYTSLTQGLEDNRCFLENGASSENFFVPEDLAVGSNIGQIRVHGDPRPDGNIELHLKELDSPVAIAPGTKNITLRRPLDKEGVAGPASVFVNLICDRLETLDPGFVIPINIRVTDANDNAPVFINAPYVLNISEVTVVGTRVLQGVDAIDNDQQGPFSTVKYSVLPGPHSDFFEFENELEGTLVLKKPLDYESLKTFDVHIRAQDHGEPPRSNDTILTVHVIDADDQNPRFLDDRYTAVLPDPPKKGSALHVKPRDIKAFDQDIGINAPIYYTFNEVGPDYSLFRLNRLTASVTLAKDVSDGELPHPAILVVRATQQDNPDRYALATLTVTKSKDKAIKFLHSVFHIKASEALLPGAMVGTLTNNRPQDNFRYFVSDQNILKTFSLNTKGEITLKKKLDYEEMPEYTFKVFATDGVTNDSTTVNISVVDVNEWEPRFRYPHYEFFVAGAYEPSEPLGRIEAADGDKRDMLTLELRGANASLFSITHDGELRLKGGVMRNGVKGTAHLTVVATDSGHPPKQASVPVTVHFNDPGDMASIISSRGNGGVLLAGLGAILLILVFVVALLAAYIWKVKKNSQTSPSPPGGSLSSKKDPLSPKKVTTNPMFENSSGATRGPPAGSTFSASALGGVPTAEGKTRSPKVHPAPLPPPLWPSSASASSRVKKLSWGDDKTDTDSLDNVNNVEQGPSKVLESSNLTVYF</sequence>
<dbReference type="GO" id="GO:0005886">
    <property type="term" value="C:plasma membrane"/>
    <property type="evidence" value="ECO:0007669"/>
    <property type="project" value="InterPro"/>
</dbReference>
<dbReference type="Pfam" id="PF00028">
    <property type="entry name" value="Cadherin"/>
    <property type="match status" value="2"/>
</dbReference>
<dbReference type="PROSITE" id="PS50268">
    <property type="entry name" value="CADHERIN_2"/>
    <property type="match status" value="5"/>
</dbReference>
<evidence type="ECO:0000256" key="2">
    <source>
        <dbReference type="ARBA" id="ARBA00022692"/>
    </source>
</evidence>
<feature type="compositionally biased region" description="Polar residues" evidence="10">
    <location>
        <begin position="619"/>
        <end position="631"/>
    </location>
</feature>
<dbReference type="EMBL" id="CAACVG010006867">
    <property type="protein sequence ID" value="VEN42216.1"/>
    <property type="molecule type" value="Genomic_DNA"/>
</dbReference>
<name>A0A653C2P7_CALMS</name>
<accession>A0A653C2P7</accession>
<keyword evidence="7 11" id="KW-0472">Membrane</keyword>
<protein>
    <recommendedName>
        <fullName evidence="12">Cadherin domain-containing protein</fullName>
    </recommendedName>
</protein>
<keyword evidence="6 11" id="KW-1133">Transmembrane helix</keyword>
<organism evidence="13 14">
    <name type="scientific">Callosobruchus maculatus</name>
    <name type="common">Southern cowpea weevil</name>
    <name type="synonym">Pulse bruchid</name>
    <dbReference type="NCBI Taxonomy" id="64391"/>
    <lineage>
        <taxon>Eukaryota</taxon>
        <taxon>Metazoa</taxon>
        <taxon>Ecdysozoa</taxon>
        <taxon>Arthropoda</taxon>
        <taxon>Hexapoda</taxon>
        <taxon>Insecta</taxon>
        <taxon>Pterygota</taxon>
        <taxon>Neoptera</taxon>
        <taxon>Endopterygota</taxon>
        <taxon>Coleoptera</taxon>
        <taxon>Polyphaga</taxon>
        <taxon>Cucujiformia</taxon>
        <taxon>Chrysomeloidea</taxon>
        <taxon>Chrysomelidae</taxon>
        <taxon>Bruchinae</taxon>
        <taxon>Bruchini</taxon>
        <taxon>Callosobruchus</taxon>
    </lineage>
</organism>
<dbReference type="CDD" id="cd11304">
    <property type="entry name" value="Cadherin_repeat"/>
    <property type="match status" value="5"/>
</dbReference>
<dbReference type="FunFam" id="2.60.40.60:FF:000104">
    <property type="entry name" value="cadherin-23 isoform X1"/>
    <property type="match status" value="1"/>
</dbReference>
<dbReference type="OrthoDB" id="6250271at2759"/>
<feature type="compositionally biased region" description="Pro residues" evidence="10">
    <location>
        <begin position="662"/>
        <end position="671"/>
    </location>
</feature>
<feature type="domain" description="Cadherin" evidence="12">
    <location>
        <begin position="38"/>
        <end position="142"/>
    </location>
</feature>
<evidence type="ECO:0000256" key="11">
    <source>
        <dbReference type="SAM" id="Phobius"/>
    </source>
</evidence>
<evidence type="ECO:0000256" key="7">
    <source>
        <dbReference type="ARBA" id="ARBA00023136"/>
    </source>
</evidence>